<evidence type="ECO:0000256" key="1">
    <source>
        <dbReference type="SAM" id="MobiDB-lite"/>
    </source>
</evidence>
<dbReference type="InterPro" id="IPR010093">
    <property type="entry name" value="SinI_DNA-bd"/>
</dbReference>
<sequence length="77" mass="8561">MPAIPHPRPEQDPIPGGLLSVPQAAERLGTPVRFVRRLIAERRIRFYKVGRYVRFDAGDLDAFVAAGRVDPDDHSPG</sequence>
<comment type="caution">
    <text evidence="3">The sequence shown here is derived from an EMBL/GenBank/DDBJ whole genome shotgun (WGS) entry which is preliminary data.</text>
</comment>
<name>A0ABP3SEU5_9ACTN</name>
<evidence type="ECO:0000313" key="3">
    <source>
        <dbReference type="EMBL" id="GAA0635711.1"/>
    </source>
</evidence>
<proteinExistence type="predicted"/>
<keyword evidence="4" id="KW-1185">Reference proteome</keyword>
<evidence type="ECO:0000313" key="4">
    <source>
        <dbReference type="Proteomes" id="UP001500957"/>
    </source>
</evidence>
<dbReference type="RefSeq" id="WP_344609020.1">
    <property type="nucleotide sequence ID" value="NZ_BAAAHE010000049.1"/>
</dbReference>
<protein>
    <recommendedName>
        <fullName evidence="2">Helix-turn-helix domain-containing protein</fullName>
    </recommendedName>
</protein>
<accession>A0ABP3SEU5</accession>
<evidence type="ECO:0000259" key="2">
    <source>
        <dbReference type="Pfam" id="PF12728"/>
    </source>
</evidence>
<dbReference type="Pfam" id="PF12728">
    <property type="entry name" value="HTH_17"/>
    <property type="match status" value="1"/>
</dbReference>
<dbReference type="SUPFAM" id="SSF46955">
    <property type="entry name" value="Putative DNA-binding domain"/>
    <property type="match status" value="1"/>
</dbReference>
<dbReference type="InterPro" id="IPR041657">
    <property type="entry name" value="HTH_17"/>
</dbReference>
<feature type="domain" description="Helix-turn-helix" evidence="2">
    <location>
        <begin position="18"/>
        <end position="67"/>
    </location>
</feature>
<gene>
    <name evidence="3" type="ORF">GCM10009547_44850</name>
</gene>
<dbReference type="EMBL" id="BAAAHE010000049">
    <property type="protein sequence ID" value="GAA0635711.1"/>
    <property type="molecule type" value="Genomic_DNA"/>
</dbReference>
<reference evidence="4" key="1">
    <citation type="journal article" date="2019" name="Int. J. Syst. Evol. Microbiol.">
        <title>The Global Catalogue of Microorganisms (GCM) 10K type strain sequencing project: providing services to taxonomists for standard genome sequencing and annotation.</title>
        <authorList>
            <consortium name="The Broad Institute Genomics Platform"/>
            <consortium name="The Broad Institute Genome Sequencing Center for Infectious Disease"/>
            <person name="Wu L."/>
            <person name="Ma J."/>
        </authorList>
    </citation>
    <scope>NUCLEOTIDE SEQUENCE [LARGE SCALE GENOMIC DNA]</scope>
    <source>
        <strain evidence="4">JCM 10671</strain>
    </source>
</reference>
<organism evidence="3 4">
    <name type="scientific">Sporichthya brevicatena</name>
    <dbReference type="NCBI Taxonomy" id="171442"/>
    <lineage>
        <taxon>Bacteria</taxon>
        <taxon>Bacillati</taxon>
        <taxon>Actinomycetota</taxon>
        <taxon>Actinomycetes</taxon>
        <taxon>Sporichthyales</taxon>
        <taxon>Sporichthyaceae</taxon>
        <taxon>Sporichthya</taxon>
    </lineage>
</organism>
<dbReference type="InterPro" id="IPR009061">
    <property type="entry name" value="DNA-bd_dom_put_sf"/>
</dbReference>
<dbReference type="Proteomes" id="UP001500957">
    <property type="component" value="Unassembled WGS sequence"/>
</dbReference>
<dbReference type="NCBIfam" id="TIGR01764">
    <property type="entry name" value="excise"/>
    <property type="match status" value="1"/>
</dbReference>
<feature type="region of interest" description="Disordered" evidence="1">
    <location>
        <begin position="1"/>
        <end position="22"/>
    </location>
</feature>